<dbReference type="InterPro" id="IPR025612">
    <property type="entry name" value="YqjK"/>
</dbReference>
<keyword evidence="2" id="KW-1185">Reference proteome</keyword>
<proteinExistence type="predicted"/>
<sequence>MLRDLAARRRQLEEQVVQDRLDLATAVRDWREATAPIDRAWSQVMRYRGLIALGFGTMVARGSKTRRPTGGLRRWIRRGTMAYAIGRRLRAALRH</sequence>
<evidence type="ECO:0000313" key="1">
    <source>
        <dbReference type="EMBL" id="RKQ96376.1"/>
    </source>
</evidence>
<dbReference type="AlphaFoldDB" id="A0A420WTF6"/>
<gene>
    <name evidence="1" type="ORF">C7446_2976</name>
</gene>
<dbReference type="RefSeq" id="WP_121173871.1">
    <property type="nucleotide sequence ID" value="NZ_RBIN01000009.1"/>
</dbReference>
<dbReference type="OrthoDB" id="6183353at2"/>
<dbReference type="Pfam" id="PF13997">
    <property type="entry name" value="YqjK"/>
    <property type="match status" value="1"/>
</dbReference>
<accession>A0A420WTF6</accession>
<evidence type="ECO:0000313" key="2">
    <source>
        <dbReference type="Proteomes" id="UP000281975"/>
    </source>
</evidence>
<comment type="caution">
    <text evidence="1">The sequence shown here is derived from an EMBL/GenBank/DDBJ whole genome shotgun (WGS) entry which is preliminary data.</text>
</comment>
<organism evidence="1 2">
    <name type="scientific">Kushneria sinocarnis</name>
    <dbReference type="NCBI Taxonomy" id="595502"/>
    <lineage>
        <taxon>Bacteria</taxon>
        <taxon>Pseudomonadati</taxon>
        <taxon>Pseudomonadota</taxon>
        <taxon>Gammaproteobacteria</taxon>
        <taxon>Oceanospirillales</taxon>
        <taxon>Halomonadaceae</taxon>
        <taxon>Kushneria</taxon>
    </lineage>
</organism>
<name>A0A420WTF6_9GAMM</name>
<dbReference type="Proteomes" id="UP000281975">
    <property type="component" value="Unassembled WGS sequence"/>
</dbReference>
<protein>
    <submittedName>
        <fullName evidence="1">YqjK-like protein</fullName>
    </submittedName>
</protein>
<dbReference type="EMBL" id="RBIN01000009">
    <property type="protein sequence ID" value="RKQ96376.1"/>
    <property type="molecule type" value="Genomic_DNA"/>
</dbReference>
<reference evidence="1 2" key="1">
    <citation type="submission" date="2018-10" db="EMBL/GenBank/DDBJ databases">
        <title>Genomic Encyclopedia of Type Strains, Phase IV (KMG-IV): sequencing the most valuable type-strain genomes for metagenomic binning, comparative biology and taxonomic classification.</title>
        <authorList>
            <person name="Goeker M."/>
        </authorList>
    </citation>
    <scope>NUCLEOTIDE SEQUENCE [LARGE SCALE GENOMIC DNA]</scope>
    <source>
        <strain evidence="1 2">DSM 23229</strain>
    </source>
</reference>